<dbReference type="Proteomes" id="UP000439022">
    <property type="component" value="Unassembled WGS sequence"/>
</dbReference>
<reference evidence="1 2" key="1">
    <citation type="submission" date="2019-11" db="EMBL/GenBank/DDBJ databases">
        <title>Whole genome sequence of Haloferax sp. MBLA0076.</title>
        <authorList>
            <person name="Seo M.-J."/>
            <person name="Cho E.-S."/>
        </authorList>
    </citation>
    <scope>NUCLEOTIDE SEQUENCE [LARGE SCALE GENOMIC DNA]</scope>
    <source>
        <strain evidence="1 2">MBLA0076</strain>
    </source>
</reference>
<evidence type="ECO:0000313" key="2">
    <source>
        <dbReference type="Proteomes" id="UP000439022"/>
    </source>
</evidence>
<evidence type="ECO:0000313" key="1">
    <source>
        <dbReference type="EMBL" id="MRX22522.1"/>
    </source>
</evidence>
<dbReference type="RefSeq" id="WP_151163004.1">
    <property type="nucleotide sequence ID" value="NZ_WKJO01000001.1"/>
</dbReference>
<dbReference type="AlphaFoldDB" id="A0A6A8GJ83"/>
<proteinExistence type="predicted"/>
<comment type="caution">
    <text evidence="1">The sequence shown here is derived from an EMBL/GenBank/DDBJ whole genome shotgun (WGS) entry which is preliminary data.</text>
</comment>
<protein>
    <recommendedName>
        <fullName evidence="3">MYM-type domain-containing protein</fullName>
    </recommendedName>
</protein>
<dbReference type="EMBL" id="WKJO01000001">
    <property type="protein sequence ID" value="MRX22522.1"/>
    <property type="molecule type" value="Genomic_DNA"/>
</dbReference>
<organism evidence="1 2">
    <name type="scientific">Haloferax litoreum</name>
    <dbReference type="NCBI Taxonomy" id="2666140"/>
    <lineage>
        <taxon>Archaea</taxon>
        <taxon>Methanobacteriati</taxon>
        <taxon>Methanobacteriota</taxon>
        <taxon>Stenosarchaea group</taxon>
        <taxon>Halobacteria</taxon>
        <taxon>Halobacteriales</taxon>
        <taxon>Haloferacaceae</taxon>
        <taxon>Haloferax</taxon>
    </lineage>
</organism>
<name>A0A6A8GJ83_9EURY</name>
<accession>A0A6A8GJ83</accession>
<keyword evidence="2" id="KW-1185">Reference proteome</keyword>
<evidence type="ECO:0008006" key="3">
    <source>
        <dbReference type="Google" id="ProtNLM"/>
    </source>
</evidence>
<gene>
    <name evidence="1" type="ORF">GJR96_11220</name>
</gene>
<sequence>MTDSGTECTYCGCDVYRHDPVFVEELENGERVSAGSFCNYACLTSYVEAENLSLGATCELPPE</sequence>